<proteinExistence type="predicted"/>
<dbReference type="AlphaFoldDB" id="A0A382HTW3"/>
<dbReference type="EMBL" id="UINC01063320">
    <property type="protein sequence ID" value="SVB90834.1"/>
    <property type="molecule type" value="Genomic_DNA"/>
</dbReference>
<accession>A0A382HTW3</accession>
<organism evidence="1">
    <name type="scientific">marine metagenome</name>
    <dbReference type="NCBI Taxonomy" id="408172"/>
    <lineage>
        <taxon>unclassified sequences</taxon>
        <taxon>metagenomes</taxon>
        <taxon>ecological metagenomes</taxon>
    </lineage>
</organism>
<feature type="non-terminal residue" evidence="1">
    <location>
        <position position="82"/>
    </location>
</feature>
<name>A0A382HTW3_9ZZZZ</name>
<gene>
    <name evidence="1" type="ORF">METZ01_LOCUS243688</name>
</gene>
<sequence length="82" mass="8913">MKAPASYPARPCSPARPAALVKLAAIVLLCSLCCSCRLVYKNSLSRDGFVVYSNDGPDFLEKTGSRIENIYTALAEIFDIAR</sequence>
<protein>
    <submittedName>
        <fullName evidence="1">Uncharacterized protein</fullName>
    </submittedName>
</protein>
<evidence type="ECO:0000313" key="1">
    <source>
        <dbReference type="EMBL" id="SVB90834.1"/>
    </source>
</evidence>
<reference evidence="1" key="1">
    <citation type="submission" date="2018-05" db="EMBL/GenBank/DDBJ databases">
        <authorList>
            <person name="Lanie J.A."/>
            <person name="Ng W.-L."/>
            <person name="Kazmierczak K.M."/>
            <person name="Andrzejewski T.M."/>
            <person name="Davidsen T.M."/>
            <person name="Wayne K.J."/>
            <person name="Tettelin H."/>
            <person name="Glass J.I."/>
            <person name="Rusch D."/>
            <person name="Podicherti R."/>
            <person name="Tsui H.-C.T."/>
            <person name="Winkler M.E."/>
        </authorList>
    </citation>
    <scope>NUCLEOTIDE SEQUENCE</scope>
</reference>